<gene>
    <name evidence="1" type="ORF">LX15_001334</name>
</gene>
<evidence type="ECO:0000313" key="1">
    <source>
        <dbReference type="EMBL" id="MCP2257649.1"/>
    </source>
</evidence>
<reference evidence="1 2" key="1">
    <citation type="submission" date="2022-06" db="EMBL/GenBank/DDBJ databases">
        <title>Genomic Encyclopedia of Archaeal and Bacterial Type Strains, Phase II (KMG-II): from individual species to whole genera.</title>
        <authorList>
            <person name="Goeker M."/>
        </authorList>
    </citation>
    <scope>NUCLEOTIDE SEQUENCE [LARGE SCALE GENOMIC DNA]</scope>
    <source>
        <strain evidence="1 2">DSM 40477</strain>
    </source>
</reference>
<dbReference type="Gene3D" id="3.20.20.60">
    <property type="entry name" value="Phosphoenolpyruvate-binding domains"/>
    <property type="match status" value="1"/>
</dbReference>
<dbReference type="PANTHER" id="PTHR42905:SF16">
    <property type="entry name" value="CARBOXYPHOSPHONOENOLPYRUVATE PHOSPHONOMUTASE-LIKE PROTEIN (AFU_ORTHOLOGUE AFUA_5G07230)"/>
    <property type="match status" value="1"/>
</dbReference>
<dbReference type="CDD" id="cd00377">
    <property type="entry name" value="ICL_PEPM"/>
    <property type="match status" value="1"/>
</dbReference>
<dbReference type="InterPro" id="IPR040442">
    <property type="entry name" value="Pyrv_kinase-like_dom_sf"/>
</dbReference>
<dbReference type="SUPFAM" id="SSF51621">
    <property type="entry name" value="Phosphoenolpyruvate/pyruvate domain"/>
    <property type="match status" value="1"/>
</dbReference>
<organism evidence="1 2">
    <name type="scientific">Streptoalloteichus tenebrarius (strain ATCC 17920 / DSM 40477 / JCM 4838 / CBS 697.72 / NBRC 16177 / NCIMB 11028 / NRRL B-12390 / A12253. 1 / ISP 5477)</name>
    <name type="common">Streptomyces tenebrarius</name>
    <dbReference type="NCBI Taxonomy" id="1933"/>
    <lineage>
        <taxon>Bacteria</taxon>
        <taxon>Bacillati</taxon>
        <taxon>Actinomycetota</taxon>
        <taxon>Actinomycetes</taxon>
        <taxon>Pseudonocardiales</taxon>
        <taxon>Pseudonocardiaceae</taxon>
        <taxon>Streptoalloteichus</taxon>
    </lineage>
</organism>
<dbReference type="EMBL" id="JAMTCP010000004">
    <property type="protein sequence ID" value="MCP2257649.1"/>
    <property type="molecule type" value="Genomic_DNA"/>
</dbReference>
<keyword evidence="1" id="KW-0456">Lyase</keyword>
<dbReference type="InterPro" id="IPR039556">
    <property type="entry name" value="ICL/PEPM"/>
</dbReference>
<keyword evidence="2" id="KW-1185">Reference proteome</keyword>
<proteinExistence type="predicted"/>
<evidence type="ECO:0000313" key="2">
    <source>
        <dbReference type="Proteomes" id="UP001205311"/>
    </source>
</evidence>
<dbReference type="PANTHER" id="PTHR42905">
    <property type="entry name" value="PHOSPHOENOLPYRUVATE CARBOXYLASE"/>
    <property type="match status" value="1"/>
</dbReference>
<accession>A0ABT1HQ45</accession>
<sequence length="276" mass="29065">MTTNATTTFRALHQPGNPLLLPNAWDHATASALVAAGFPAIGTTSLGVAATHGIPDAHGLARHETLALTHRLTTLPCLVTVDIEAGFSDDPGEVADLAAQLHAAGAVGINIEDGRHDHTLATIDHQADLIHAIKAHTPDLFVNARTDTYWLATGDLTATITRAERYLDAGADGIFVPGIADDEDITTVVSAIDAPVNVLYLPARHTTARLADLGVSRISTGSLLFRAALHTVTELAEAIRAGRPTSVNAPSYDDIQKALLANTKGRTTKEQRPHTS</sequence>
<dbReference type="InterPro" id="IPR015813">
    <property type="entry name" value="Pyrv/PenolPyrv_kinase-like_dom"/>
</dbReference>
<dbReference type="Proteomes" id="UP001205311">
    <property type="component" value="Unassembled WGS sequence"/>
</dbReference>
<protein>
    <submittedName>
        <fullName evidence="1">2-Methylisocitrate lyase, PEP mutase family</fullName>
    </submittedName>
</protein>
<dbReference type="GO" id="GO:0016829">
    <property type="term" value="F:lyase activity"/>
    <property type="evidence" value="ECO:0007669"/>
    <property type="project" value="UniProtKB-KW"/>
</dbReference>
<comment type="caution">
    <text evidence="1">The sequence shown here is derived from an EMBL/GenBank/DDBJ whole genome shotgun (WGS) entry which is preliminary data.</text>
</comment>
<name>A0ABT1HQ45_STRSD</name>
<dbReference type="RefSeq" id="WP_253668591.1">
    <property type="nucleotide sequence ID" value="NZ_JAMTCP010000004.1"/>
</dbReference>
<dbReference type="Pfam" id="PF13714">
    <property type="entry name" value="PEP_mutase"/>
    <property type="match status" value="1"/>
</dbReference>